<evidence type="ECO:0000256" key="1">
    <source>
        <dbReference type="SAM" id="Phobius"/>
    </source>
</evidence>
<feature type="transmembrane region" description="Helical" evidence="1">
    <location>
        <begin position="114"/>
        <end position="136"/>
    </location>
</feature>
<keyword evidence="3" id="KW-1185">Reference proteome</keyword>
<name>A0A8T0GWV1_CERPU</name>
<feature type="transmembrane region" description="Helical" evidence="1">
    <location>
        <begin position="266"/>
        <end position="287"/>
    </location>
</feature>
<feature type="transmembrane region" description="Helical" evidence="1">
    <location>
        <begin position="294"/>
        <end position="318"/>
    </location>
</feature>
<keyword evidence="1" id="KW-1133">Transmembrane helix</keyword>
<comment type="caution">
    <text evidence="2">The sequence shown here is derived from an EMBL/GenBank/DDBJ whole genome shotgun (WGS) entry which is preliminary data.</text>
</comment>
<dbReference type="PANTHER" id="PTHR31414:SF18">
    <property type="entry name" value="TRANSMEMBRANE PROTEIN-RELATED"/>
    <property type="match status" value="1"/>
</dbReference>
<dbReference type="PANTHER" id="PTHR31414">
    <property type="entry name" value="TRANSMEMBRANE PROTEIN DDB_G0292058"/>
    <property type="match status" value="1"/>
</dbReference>
<evidence type="ECO:0000313" key="2">
    <source>
        <dbReference type="EMBL" id="KAG0563383.1"/>
    </source>
</evidence>
<feature type="transmembrane region" description="Helical" evidence="1">
    <location>
        <begin position="500"/>
        <end position="521"/>
    </location>
</feature>
<reference evidence="2" key="1">
    <citation type="submission" date="2020-06" db="EMBL/GenBank/DDBJ databases">
        <title>WGS assembly of Ceratodon purpureus strain R40.</title>
        <authorList>
            <person name="Carey S.B."/>
            <person name="Jenkins J."/>
            <person name="Shu S."/>
            <person name="Lovell J.T."/>
            <person name="Sreedasyam A."/>
            <person name="Maumus F."/>
            <person name="Tiley G.P."/>
            <person name="Fernandez-Pozo N."/>
            <person name="Barry K."/>
            <person name="Chen C."/>
            <person name="Wang M."/>
            <person name="Lipzen A."/>
            <person name="Daum C."/>
            <person name="Saski C.A."/>
            <person name="Payton A.C."/>
            <person name="Mcbreen J.C."/>
            <person name="Conrad R.E."/>
            <person name="Kollar L.M."/>
            <person name="Olsson S."/>
            <person name="Huttunen S."/>
            <person name="Landis J.B."/>
            <person name="Wickett N.J."/>
            <person name="Johnson M.G."/>
            <person name="Rensing S.A."/>
            <person name="Grimwood J."/>
            <person name="Schmutz J."/>
            <person name="Mcdaniel S.F."/>
        </authorList>
    </citation>
    <scope>NUCLEOTIDE SEQUENCE</scope>
    <source>
        <strain evidence="2">R40</strain>
    </source>
</reference>
<feature type="transmembrane region" description="Helical" evidence="1">
    <location>
        <begin position="156"/>
        <end position="178"/>
    </location>
</feature>
<dbReference type="InterPro" id="IPR040283">
    <property type="entry name" value="DDB_G0292058-like"/>
</dbReference>
<dbReference type="EMBL" id="CM026429">
    <property type="protein sequence ID" value="KAG0563383.1"/>
    <property type="molecule type" value="Genomic_DNA"/>
</dbReference>
<gene>
    <name evidence="2" type="ORF">KC19_8G026600</name>
</gene>
<sequence>MGAFRGLAAWVVVVGVVFLVQGWLSDGALVFGDDDGLVEYESVETSELMMDAEFGHFLDRKLLQVTGSDRSNTTIRKLVVRGDRRDPTNGFKKYRDGYDVKSSHYWASVVYTGVYGFAIGVAWLLLGALITLLACFRCCCCRRKMPYAPRNRAYFWIPRILAFLLSLFAIGVIITMFIRNRQLHTQAFNIRDSIATSANDATGAVRNVTTTLTTVETLVTKYNIQGLNSGIIGSTVASLNNQSDTITNKVNTNIRTLNRLINGIEIALIVMLSITLFLVAMGMLAALMGWRTVYFLIILLGWLITALTWLLFGLFFAVNNVTTDTCQAFTEYLQAPANTTLDELLPCVDLATAASASNVVKQGVNNIVLQANNALTQIEQVSASLGRPTTLPPVCDPIGAAPDFNFTTCPNGTVLIGGVPQVVAPYVCPSNPVTTACLAQGRFVNSTQEATIKDLSIAGNDLVAIIPTVNALTNCSFVYDTFSKIVNERCPPARKALRNLWISLLLLSIALTLLTVSWIFANHRNKKPHLIHDQEYSPTGTTARVK</sequence>
<evidence type="ECO:0000313" key="3">
    <source>
        <dbReference type="Proteomes" id="UP000822688"/>
    </source>
</evidence>
<keyword evidence="1" id="KW-0812">Transmembrane</keyword>
<feature type="transmembrane region" description="Helical" evidence="1">
    <location>
        <begin position="7"/>
        <end position="24"/>
    </location>
</feature>
<keyword evidence="1" id="KW-0472">Membrane</keyword>
<proteinExistence type="predicted"/>
<evidence type="ECO:0008006" key="4">
    <source>
        <dbReference type="Google" id="ProtNLM"/>
    </source>
</evidence>
<organism evidence="2 3">
    <name type="scientific">Ceratodon purpureus</name>
    <name type="common">Fire moss</name>
    <name type="synonym">Dicranum purpureum</name>
    <dbReference type="NCBI Taxonomy" id="3225"/>
    <lineage>
        <taxon>Eukaryota</taxon>
        <taxon>Viridiplantae</taxon>
        <taxon>Streptophyta</taxon>
        <taxon>Embryophyta</taxon>
        <taxon>Bryophyta</taxon>
        <taxon>Bryophytina</taxon>
        <taxon>Bryopsida</taxon>
        <taxon>Dicranidae</taxon>
        <taxon>Pseudoditrichales</taxon>
        <taxon>Ditrichaceae</taxon>
        <taxon>Ceratodon</taxon>
    </lineage>
</organism>
<protein>
    <recommendedName>
        <fullName evidence="4">Transmembrane protein</fullName>
    </recommendedName>
</protein>
<dbReference type="GO" id="GO:0016020">
    <property type="term" value="C:membrane"/>
    <property type="evidence" value="ECO:0007669"/>
    <property type="project" value="TreeGrafter"/>
</dbReference>
<dbReference type="AlphaFoldDB" id="A0A8T0GWV1"/>
<accession>A0A8T0GWV1</accession>
<dbReference type="Proteomes" id="UP000822688">
    <property type="component" value="Chromosome 8"/>
</dbReference>